<feature type="coiled-coil region" evidence="1">
    <location>
        <begin position="57"/>
        <end position="91"/>
    </location>
</feature>
<evidence type="ECO:0000313" key="3">
    <source>
        <dbReference type="EMBL" id="KAJ1097478.1"/>
    </source>
</evidence>
<feature type="compositionally biased region" description="Basic and acidic residues" evidence="2">
    <location>
        <begin position="7"/>
        <end position="16"/>
    </location>
</feature>
<comment type="caution">
    <text evidence="3">The sequence shown here is derived from an EMBL/GenBank/DDBJ whole genome shotgun (WGS) entry which is preliminary data.</text>
</comment>
<keyword evidence="4" id="KW-1185">Reference proteome</keyword>
<evidence type="ECO:0000313" key="4">
    <source>
        <dbReference type="Proteomes" id="UP001066276"/>
    </source>
</evidence>
<evidence type="ECO:0000256" key="2">
    <source>
        <dbReference type="SAM" id="MobiDB-lite"/>
    </source>
</evidence>
<reference evidence="3" key="1">
    <citation type="journal article" date="2022" name="bioRxiv">
        <title>Sequencing and chromosome-scale assembly of the giantPleurodeles waltlgenome.</title>
        <authorList>
            <person name="Brown T."/>
            <person name="Elewa A."/>
            <person name="Iarovenko S."/>
            <person name="Subramanian E."/>
            <person name="Araus A.J."/>
            <person name="Petzold A."/>
            <person name="Susuki M."/>
            <person name="Suzuki K.-i.T."/>
            <person name="Hayashi T."/>
            <person name="Toyoda A."/>
            <person name="Oliveira C."/>
            <person name="Osipova E."/>
            <person name="Leigh N.D."/>
            <person name="Simon A."/>
            <person name="Yun M.H."/>
        </authorList>
    </citation>
    <scope>NUCLEOTIDE SEQUENCE</scope>
    <source>
        <strain evidence="3">20211129_DDA</strain>
        <tissue evidence="3">Liver</tissue>
    </source>
</reference>
<evidence type="ECO:0000256" key="1">
    <source>
        <dbReference type="SAM" id="Coils"/>
    </source>
</evidence>
<organism evidence="3 4">
    <name type="scientific">Pleurodeles waltl</name>
    <name type="common">Iberian ribbed newt</name>
    <dbReference type="NCBI Taxonomy" id="8319"/>
    <lineage>
        <taxon>Eukaryota</taxon>
        <taxon>Metazoa</taxon>
        <taxon>Chordata</taxon>
        <taxon>Craniata</taxon>
        <taxon>Vertebrata</taxon>
        <taxon>Euteleostomi</taxon>
        <taxon>Amphibia</taxon>
        <taxon>Batrachia</taxon>
        <taxon>Caudata</taxon>
        <taxon>Salamandroidea</taxon>
        <taxon>Salamandridae</taxon>
        <taxon>Pleurodelinae</taxon>
        <taxon>Pleurodeles</taxon>
    </lineage>
</organism>
<gene>
    <name evidence="3" type="ORF">NDU88_002596</name>
</gene>
<feature type="region of interest" description="Disordered" evidence="2">
    <location>
        <begin position="1"/>
        <end position="39"/>
    </location>
</feature>
<protein>
    <submittedName>
        <fullName evidence="3">Uncharacterized protein</fullName>
    </submittedName>
</protein>
<accession>A0AAV7M2N9</accession>
<sequence length="170" mass="19059">MAAAQYSKDKSVEDLLPKPTTGKAKTVAPAMERHERNKEGEDPIMQAFLERLFTLLREDLKAVKGALSQDLKEVQHKLEKVSERVAILEEHENSQVEEIVQLQLREKQIRVRDSPEITLAIFGCEEYAIALYLDDVVVALDDPLRANSEGGGSFWRGVGFPDKPLEISGT</sequence>
<keyword evidence="1" id="KW-0175">Coiled coil</keyword>
<name>A0AAV7M2N9_PLEWA</name>
<dbReference type="AlphaFoldDB" id="A0AAV7M2N9"/>
<proteinExistence type="predicted"/>
<dbReference type="EMBL" id="JANPWB010000014">
    <property type="protein sequence ID" value="KAJ1097478.1"/>
    <property type="molecule type" value="Genomic_DNA"/>
</dbReference>
<dbReference type="Proteomes" id="UP001066276">
    <property type="component" value="Chromosome 10"/>
</dbReference>